<evidence type="ECO:0000256" key="7">
    <source>
        <dbReference type="ARBA" id="ARBA00023047"/>
    </source>
</evidence>
<organism evidence="11 12">
    <name type="scientific">Iodobacter ciconiae</name>
    <dbReference type="NCBI Taxonomy" id="2496266"/>
    <lineage>
        <taxon>Bacteria</taxon>
        <taxon>Pseudomonadati</taxon>
        <taxon>Pseudomonadota</taxon>
        <taxon>Betaproteobacteria</taxon>
        <taxon>Neisseriales</taxon>
        <taxon>Chitinibacteraceae</taxon>
        <taxon>Iodobacter</taxon>
    </lineage>
</organism>
<protein>
    <recommendedName>
        <fullName evidence="9">Transport permease protein</fullName>
    </recommendedName>
</protein>
<dbReference type="PANTHER" id="PTHR30413:SF10">
    <property type="entry name" value="CAPSULE POLYSACCHARIDE EXPORT INNER-MEMBRANE PROTEIN CTRC"/>
    <property type="match status" value="1"/>
</dbReference>
<keyword evidence="7" id="KW-0625">Polysaccharide transport</keyword>
<feature type="transmembrane region" description="Helical" evidence="9">
    <location>
        <begin position="167"/>
        <end position="190"/>
    </location>
</feature>
<dbReference type="GO" id="GO:0015920">
    <property type="term" value="P:lipopolysaccharide transport"/>
    <property type="evidence" value="ECO:0007669"/>
    <property type="project" value="TreeGrafter"/>
</dbReference>
<evidence type="ECO:0000256" key="3">
    <source>
        <dbReference type="ARBA" id="ARBA00022448"/>
    </source>
</evidence>
<dbReference type="PANTHER" id="PTHR30413">
    <property type="entry name" value="INNER MEMBRANE TRANSPORT PERMEASE"/>
    <property type="match status" value="1"/>
</dbReference>
<dbReference type="InterPro" id="IPR047817">
    <property type="entry name" value="ABC2_TM_bact-type"/>
</dbReference>
<dbReference type="RefSeq" id="WP_125975900.1">
    <property type="nucleotide sequence ID" value="NZ_CP034433.1"/>
</dbReference>
<dbReference type="GO" id="GO:0140359">
    <property type="term" value="F:ABC-type transporter activity"/>
    <property type="evidence" value="ECO:0007669"/>
    <property type="project" value="InterPro"/>
</dbReference>
<evidence type="ECO:0000256" key="1">
    <source>
        <dbReference type="ARBA" id="ARBA00004651"/>
    </source>
</evidence>
<evidence type="ECO:0000256" key="2">
    <source>
        <dbReference type="ARBA" id="ARBA00007783"/>
    </source>
</evidence>
<evidence type="ECO:0000256" key="9">
    <source>
        <dbReference type="RuleBase" id="RU361157"/>
    </source>
</evidence>
<feature type="transmembrane region" description="Helical" evidence="9">
    <location>
        <begin position="53"/>
        <end position="75"/>
    </location>
</feature>
<reference evidence="11 12" key="1">
    <citation type="submission" date="2018-12" db="EMBL/GenBank/DDBJ databases">
        <title>Complete genome sequence of Iodobacter sp. H11R3.</title>
        <authorList>
            <person name="Bae J.-W."/>
        </authorList>
    </citation>
    <scope>NUCLEOTIDE SEQUENCE [LARGE SCALE GENOMIC DNA]</scope>
    <source>
        <strain evidence="11 12">H11R3</strain>
    </source>
</reference>
<evidence type="ECO:0000256" key="8">
    <source>
        <dbReference type="ARBA" id="ARBA00023136"/>
    </source>
</evidence>
<dbReference type="Proteomes" id="UP000282438">
    <property type="component" value="Chromosome"/>
</dbReference>
<proteinExistence type="inferred from homology"/>
<evidence type="ECO:0000256" key="5">
    <source>
        <dbReference type="ARBA" id="ARBA00022692"/>
    </source>
</evidence>
<accession>A0A3S8ZWI9</accession>
<name>A0A3S8ZWI9_9NEIS</name>
<feature type="transmembrane region" description="Helical" evidence="9">
    <location>
        <begin position="202"/>
        <end position="222"/>
    </location>
</feature>
<feature type="transmembrane region" description="Helical" evidence="9">
    <location>
        <begin position="255"/>
        <end position="274"/>
    </location>
</feature>
<dbReference type="GO" id="GO:0015774">
    <property type="term" value="P:polysaccharide transport"/>
    <property type="evidence" value="ECO:0007669"/>
    <property type="project" value="UniProtKB-KW"/>
</dbReference>
<evidence type="ECO:0000256" key="6">
    <source>
        <dbReference type="ARBA" id="ARBA00022989"/>
    </source>
</evidence>
<dbReference type="EMBL" id="CP034433">
    <property type="protein sequence ID" value="AZN37870.1"/>
    <property type="molecule type" value="Genomic_DNA"/>
</dbReference>
<dbReference type="PROSITE" id="PS51012">
    <property type="entry name" value="ABC_TM2"/>
    <property type="match status" value="1"/>
</dbReference>
<dbReference type="OrthoDB" id="9786910at2"/>
<comment type="subcellular location">
    <subcellularLocation>
        <location evidence="9">Cell inner membrane</location>
        <topology evidence="9">Multi-pass membrane protein</topology>
    </subcellularLocation>
    <subcellularLocation>
        <location evidence="1">Cell membrane</location>
        <topology evidence="1">Multi-pass membrane protein</topology>
    </subcellularLocation>
</comment>
<feature type="transmembrane region" description="Helical" evidence="9">
    <location>
        <begin position="87"/>
        <end position="105"/>
    </location>
</feature>
<comment type="similarity">
    <text evidence="2 9">Belongs to the ABC-2 integral membrane protein family.</text>
</comment>
<evidence type="ECO:0000259" key="10">
    <source>
        <dbReference type="PROSITE" id="PS51012"/>
    </source>
</evidence>
<gene>
    <name evidence="11" type="ORF">EJO50_16195</name>
</gene>
<feature type="domain" description="ABC transmembrane type-2" evidence="10">
    <location>
        <begin position="54"/>
        <end position="277"/>
    </location>
</feature>
<evidence type="ECO:0000313" key="11">
    <source>
        <dbReference type="EMBL" id="AZN37870.1"/>
    </source>
</evidence>
<keyword evidence="12" id="KW-1185">Reference proteome</keyword>
<evidence type="ECO:0000313" key="12">
    <source>
        <dbReference type="Proteomes" id="UP000282438"/>
    </source>
</evidence>
<keyword evidence="5 9" id="KW-0812">Transmembrane</keyword>
<keyword evidence="6 9" id="KW-1133">Transmembrane helix</keyword>
<keyword evidence="8 9" id="KW-0472">Membrane</keyword>
<dbReference type="Pfam" id="PF01061">
    <property type="entry name" value="ABC2_membrane"/>
    <property type="match status" value="1"/>
</dbReference>
<feature type="transmembrane region" description="Helical" evidence="9">
    <location>
        <begin position="131"/>
        <end position="155"/>
    </location>
</feature>
<sequence>MINWPIPQGLSLQSCSFIFGEYFLEIIKRIFASRWLLHAMVSREIKSRYSGSILGIFWLFFAPVLMILTYSLVFADLMKSRLPGVSSHYAYTIYLTSGMLVWQYFSEVVNRGKLFLVENAGLLRKNNISKIIPLISVVTIALVNSLILAGFYFIFLILLNLFSLQILAVYLLQILVITLFAFSIAGLLALAHAYVRDVGQFVDAFMQILFWATPIVYAPQILPDWAARYIYLNPVYWISQLGQQIVLDWPVAWNWLLNAFLLSIALFLIFYSLYSKNIQRIMDDL</sequence>
<dbReference type="KEGG" id="iod:EJO50_16195"/>
<keyword evidence="4 9" id="KW-1003">Cell membrane</keyword>
<dbReference type="GO" id="GO:0005886">
    <property type="term" value="C:plasma membrane"/>
    <property type="evidence" value="ECO:0007669"/>
    <property type="project" value="UniProtKB-SubCell"/>
</dbReference>
<dbReference type="AlphaFoldDB" id="A0A3S8ZWI9"/>
<dbReference type="InterPro" id="IPR013525">
    <property type="entry name" value="ABC2_TM"/>
</dbReference>
<keyword evidence="3 9" id="KW-0813">Transport</keyword>
<keyword evidence="7" id="KW-0762">Sugar transport</keyword>
<evidence type="ECO:0000256" key="4">
    <source>
        <dbReference type="ARBA" id="ARBA00022475"/>
    </source>
</evidence>